<organism evidence="1 2">
    <name type="scientific">Nephila pilipes</name>
    <name type="common">Giant wood spider</name>
    <name type="synonym">Nephila maculata</name>
    <dbReference type="NCBI Taxonomy" id="299642"/>
    <lineage>
        <taxon>Eukaryota</taxon>
        <taxon>Metazoa</taxon>
        <taxon>Ecdysozoa</taxon>
        <taxon>Arthropoda</taxon>
        <taxon>Chelicerata</taxon>
        <taxon>Arachnida</taxon>
        <taxon>Araneae</taxon>
        <taxon>Araneomorphae</taxon>
        <taxon>Entelegynae</taxon>
        <taxon>Araneoidea</taxon>
        <taxon>Nephilidae</taxon>
        <taxon>Nephila</taxon>
    </lineage>
</organism>
<evidence type="ECO:0000313" key="1">
    <source>
        <dbReference type="EMBL" id="GFT56256.1"/>
    </source>
</evidence>
<dbReference type="AlphaFoldDB" id="A0A8X6P7Y1"/>
<proteinExistence type="predicted"/>
<gene>
    <name evidence="1" type="ORF">NPIL_656671</name>
</gene>
<accession>A0A8X6P7Y1</accession>
<keyword evidence="2" id="KW-1185">Reference proteome</keyword>
<dbReference type="Proteomes" id="UP000887013">
    <property type="component" value="Unassembled WGS sequence"/>
</dbReference>
<comment type="caution">
    <text evidence="1">The sequence shown here is derived from an EMBL/GenBank/DDBJ whole genome shotgun (WGS) entry which is preliminary data.</text>
</comment>
<feature type="non-terminal residue" evidence="1">
    <location>
        <position position="1"/>
    </location>
</feature>
<sequence>GWGSFQREMGEDDLGIRHYAPYPLSKFKLWSVKAVRNLEVPAKID</sequence>
<dbReference type="EMBL" id="BMAW01017960">
    <property type="protein sequence ID" value="GFT56256.1"/>
    <property type="molecule type" value="Genomic_DNA"/>
</dbReference>
<evidence type="ECO:0000313" key="2">
    <source>
        <dbReference type="Proteomes" id="UP000887013"/>
    </source>
</evidence>
<name>A0A8X6P7Y1_NEPPI</name>
<protein>
    <submittedName>
        <fullName evidence="1">Uncharacterized protein</fullName>
    </submittedName>
</protein>
<reference evidence="1" key="1">
    <citation type="submission" date="2020-08" db="EMBL/GenBank/DDBJ databases">
        <title>Multicomponent nature underlies the extraordinary mechanical properties of spider dragline silk.</title>
        <authorList>
            <person name="Kono N."/>
            <person name="Nakamura H."/>
            <person name="Mori M."/>
            <person name="Yoshida Y."/>
            <person name="Ohtoshi R."/>
            <person name="Malay A.D."/>
            <person name="Moran D.A.P."/>
            <person name="Tomita M."/>
            <person name="Numata K."/>
            <person name="Arakawa K."/>
        </authorList>
    </citation>
    <scope>NUCLEOTIDE SEQUENCE</scope>
</reference>